<dbReference type="InterPro" id="IPR003594">
    <property type="entry name" value="HATPase_dom"/>
</dbReference>
<keyword evidence="3 8" id="KW-0547">Nucleotide-binding</keyword>
<comment type="subcellular location">
    <subcellularLocation>
        <location evidence="8">Mitochondrion matrix</location>
    </subcellularLocation>
</comment>
<dbReference type="GO" id="GO:0010906">
    <property type="term" value="P:regulation of glucose metabolic process"/>
    <property type="evidence" value="ECO:0007669"/>
    <property type="project" value="TreeGrafter"/>
</dbReference>
<gene>
    <name evidence="11" type="ORF">NADFUDRAFT_84043</name>
</gene>
<comment type="catalytic activity">
    <reaction evidence="7">
        <text>L-seryl-[pyruvate dehydrogenase E1 alpha subunit] + ATP = O-phospho-L-seryl-[pyruvate dehydrogenase E1 alpha subunit] + ADP + H(+)</text>
        <dbReference type="Rhea" id="RHEA:23052"/>
        <dbReference type="Rhea" id="RHEA-COMP:13689"/>
        <dbReference type="Rhea" id="RHEA-COMP:13690"/>
        <dbReference type="ChEBI" id="CHEBI:15378"/>
        <dbReference type="ChEBI" id="CHEBI:29999"/>
        <dbReference type="ChEBI" id="CHEBI:30616"/>
        <dbReference type="ChEBI" id="CHEBI:83421"/>
        <dbReference type="ChEBI" id="CHEBI:456216"/>
        <dbReference type="EC" id="2.7.11.2"/>
    </reaction>
</comment>
<evidence type="ECO:0000256" key="7">
    <source>
        <dbReference type="ARBA" id="ARBA00048201"/>
    </source>
</evidence>
<feature type="domain" description="Histidine kinase" evidence="10">
    <location>
        <begin position="346"/>
        <end position="473"/>
    </location>
</feature>
<evidence type="ECO:0000256" key="4">
    <source>
        <dbReference type="ARBA" id="ARBA00022777"/>
    </source>
</evidence>
<evidence type="ECO:0000256" key="3">
    <source>
        <dbReference type="ARBA" id="ARBA00022741"/>
    </source>
</evidence>
<evidence type="ECO:0000313" key="12">
    <source>
        <dbReference type="Proteomes" id="UP000095009"/>
    </source>
</evidence>
<dbReference type="InterPro" id="IPR036890">
    <property type="entry name" value="HATPase_C_sf"/>
</dbReference>
<evidence type="ECO:0000256" key="1">
    <source>
        <dbReference type="ARBA" id="ARBA00006155"/>
    </source>
</evidence>
<dbReference type="Pfam" id="PF10436">
    <property type="entry name" value="BCDHK_Adom3"/>
    <property type="match status" value="1"/>
</dbReference>
<sequence>MVWRMSKELQMKIYRYSEFPANGVSLRQMVQFGHKPCAGTLFRASQFIVEELPIRLAHRVRELEELPEGLSEMPSIKKVKNWYSQSFEELTSLPTPVISPELKKLLYPPRGNGTSNGSNNNNGINNANNSTTNNTSSAASIRQKLKYGEGNKNGDNYRSIRSSSTDANLDIPSTKNPALKEHQFMASHHQKGSSPTNRRYFAVVTPGTNWPPEILEYNRLVTQTLQKIKKRHDATVATTAQGVNEWKAEQKSQNVDSSIQSFLDRFYMSRIGIRMLIGQHIAINTEPNRDDYVGVICTNTNVREIAQDAIDSARFICEDWYGLFEAPKIEIICKPDIHFMYVPGHLSHMIFEIVKNSLRAVVETHGPDSDHFPAVKVIVAEGNEDITIKISDEGGGIARSAIPLVWTYMYTTVESTPPLEPDFDKSDFKAPMAGFGYGLPISRLYARYFGGDLKLISMEGYGTDVYLHLNRLSSSSEPLQ</sequence>
<dbReference type="PANTHER" id="PTHR11947">
    <property type="entry name" value="PYRUVATE DEHYDROGENASE KINASE"/>
    <property type="match status" value="1"/>
</dbReference>
<feature type="region of interest" description="Disordered" evidence="9">
    <location>
        <begin position="108"/>
        <end position="170"/>
    </location>
</feature>
<evidence type="ECO:0000256" key="8">
    <source>
        <dbReference type="RuleBase" id="RU366032"/>
    </source>
</evidence>
<dbReference type="InterPro" id="IPR039028">
    <property type="entry name" value="BCKD/PDK"/>
</dbReference>
<dbReference type="EC" id="2.7.11.-" evidence="8"/>
<dbReference type="InterPro" id="IPR036784">
    <property type="entry name" value="AK/P_DHK_N_sf"/>
</dbReference>
<keyword evidence="2 8" id="KW-0808">Transferase</keyword>
<keyword evidence="5 8" id="KW-0067">ATP-binding</keyword>
<dbReference type="InterPro" id="IPR018955">
    <property type="entry name" value="BCDHK/PDK_N"/>
</dbReference>
<protein>
    <recommendedName>
        <fullName evidence="8">Protein-serine/threonine kinase</fullName>
        <ecNumber evidence="8">2.7.11.-</ecNumber>
    </recommendedName>
</protein>
<keyword evidence="6 8" id="KW-0496">Mitochondrion</keyword>
<name>A0A1E3PGL5_9ASCO</name>
<feature type="compositionally biased region" description="Low complexity" evidence="9">
    <location>
        <begin position="111"/>
        <end position="141"/>
    </location>
</feature>
<evidence type="ECO:0000313" key="11">
    <source>
        <dbReference type="EMBL" id="ODQ63997.1"/>
    </source>
</evidence>
<dbReference type="Proteomes" id="UP000095009">
    <property type="component" value="Unassembled WGS sequence"/>
</dbReference>
<evidence type="ECO:0000256" key="5">
    <source>
        <dbReference type="ARBA" id="ARBA00022840"/>
    </source>
</evidence>
<reference evidence="11 12" key="1">
    <citation type="journal article" date="2016" name="Proc. Natl. Acad. Sci. U.S.A.">
        <title>Comparative genomics of biotechnologically important yeasts.</title>
        <authorList>
            <person name="Riley R."/>
            <person name="Haridas S."/>
            <person name="Wolfe K.H."/>
            <person name="Lopes M.R."/>
            <person name="Hittinger C.T."/>
            <person name="Goeker M."/>
            <person name="Salamov A.A."/>
            <person name="Wisecaver J.H."/>
            <person name="Long T.M."/>
            <person name="Calvey C.H."/>
            <person name="Aerts A.L."/>
            <person name="Barry K.W."/>
            <person name="Choi C."/>
            <person name="Clum A."/>
            <person name="Coughlan A.Y."/>
            <person name="Deshpande S."/>
            <person name="Douglass A.P."/>
            <person name="Hanson S.J."/>
            <person name="Klenk H.-P."/>
            <person name="LaButti K.M."/>
            <person name="Lapidus A."/>
            <person name="Lindquist E.A."/>
            <person name="Lipzen A.M."/>
            <person name="Meier-Kolthoff J.P."/>
            <person name="Ohm R.A."/>
            <person name="Otillar R.P."/>
            <person name="Pangilinan J.L."/>
            <person name="Peng Y."/>
            <person name="Rokas A."/>
            <person name="Rosa C.A."/>
            <person name="Scheuner C."/>
            <person name="Sibirny A.A."/>
            <person name="Slot J.C."/>
            <person name="Stielow J.B."/>
            <person name="Sun H."/>
            <person name="Kurtzman C.P."/>
            <person name="Blackwell M."/>
            <person name="Grigoriev I.V."/>
            <person name="Jeffries T.W."/>
        </authorList>
    </citation>
    <scope>NUCLEOTIDE SEQUENCE [LARGE SCALE GENOMIC DNA]</scope>
    <source>
        <strain evidence="11 12">DSM 6958</strain>
    </source>
</reference>
<dbReference type="InterPro" id="IPR004358">
    <property type="entry name" value="Sig_transdc_His_kin-like_C"/>
</dbReference>
<keyword evidence="12" id="KW-1185">Reference proteome</keyword>
<dbReference type="AlphaFoldDB" id="A0A1E3PGL5"/>
<comment type="similarity">
    <text evidence="1 8">Belongs to the PDK/BCKDK protein kinase family.</text>
</comment>
<dbReference type="FunFam" id="3.30.565.10:FF:000065">
    <property type="entry name" value="[Pyruvate dehydrogenase (Acetyl-transferring)] kinase mitochondrial"/>
    <property type="match status" value="1"/>
</dbReference>
<evidence type="ECO:0000256" key="6">
    <source>
        <dbReference type="ARBA" id="ARBA00023128"/>
    </source>
</evidence>
<dbReference type="PRINTS" id="PR00344">
    <property type="entry name" value="BCTRLSENSOR"/>
</dbReference>
<accession>A0A1E3PGL5</accession>
<organism evidence="11 12">
    <name type="scientific">Nadsonia fulvescens var. elongata DSM 6958</name>
    <dbReference type="NCBI Taxonomy" id="857566"/>
    <lineage>
        <taxon>Eukaryota</taxon>
        <taxon>Fungi</taxon>
        <taxon>Dikarya</taxon>
        <taxon>Ascomycota</taxon>
        <taxon>Saccharomycotina</taxon>
        <taxon>Dipodascomycetes</taxon>
        <taxon>Dipodascales</taxon>
        <taxon>Dipodascales incertae sedis</taxon>
        <taxon>Nadsonia</taxon>
    </lineage>
</organism>
<dbReference type="GO" id="GO:0004740">
    <property type="term" value="F:pyruvate dehydrogenase (acetyl-transferring) kinase activity"/>
    <property type="evidence" value="ECO:0007669"/>
    <property type="project" value="UniProtKB-EC"/>
</dbReference>
<dbReference type="CDD" id="cd16929">
    <property type="entry name" value="HATPase_PDK-like"/>
    <property type="match status" value="1"/>
</dbReference>
<dbReference type="EMBL" id="KV454413">
    <property type="protein sequence ID" value="ODQ63997.1"/>
    <property type="molecule type" value="Genomic_DNA"/>
</dbReference>
<dbReference type="PANTHER" id="PTHR11947:SF3">
    <property type="entry name" value="[PYRUVATE DEHYDROGENASE (ACETYL-TRANSFERRING)] KINASE, MITOCHONDRIAL"/>
    <property type="match status" value="1"/>
</dbReference>
<dbReference type="SMART" id="SM00387">
    <property type="entry name" value="HATPase_c"/>
    <property type="match status" value="1"/>
</dbReference>
<proteinExistence type="inferred from homology"/>
<dbReference type="GO" id="GO:0005759">
    <property type="term" value="C:mitochondrial matrix"/>
    <property type="evidence" value="ECO:0007669"/>
    <property type="project" value="UniProtKB-SubCell"/>
</dbReference>
<dbReference type="OrthoDB" id="241648at2759"/>
<dbReference type="SUPFAM" id="SSF55874">
    <property type="entry name" value="ATPase domain of HSP90 chaperone/DNA topoisomerase II/histidine kinase"/>
    <property type="match status" value="1"/>
</dbReference>
<dbReference type="GO" id="GO:0005524">
    <property type="term" value="F:ATP binding"/>
    <property type="evidence" value="ECO:0007669"/>
    <property type="project" value="UniProtKB-UniRule"/>
</dbReference>
<evidence type="ECO:0000256" key="9">
    <source>
        <dbReference type="SAM" id="MobiDB-lite"/>
    </source>
</evidence>
<dbReference type="Gene3D" id="3.30.565.10">
    <property type="entry name" value="Histidine kinase-like ATPase, C-terminal domain"/>
    <property type="match status" value="1"/>
</dbReference>
<keyword evidence="4 8" id="KW-0418">Kinase</keyword>
<dbReference type="PROSITE" id="PS50109">
    <property type="entry name" value="HIS_KIN"/>
    <property type="match status" value="1"/>
</dbReference>
<dbReference type="Gene3D" id="1.20.140.20">
    <property type="entry name" value="Alpha-ketoacid/pyruvate dehydrogenase kinase, N-terminal domain"/>
    <property type="match status" value="2"/>
</dbReference>
<dbReference type="Pfam" id="PF02518">
    <property type="entry name" value="HATPase_c"/>
    <property type="match status" value="1"/>
</dbReference>
<evidence type="ECO:0000259" key="10">
    <source>
        <dbReference type="PROSITE" id="PS50109"/>
    </source>
</evidence>
<dbReference type="SUPFAM" id="SSF69012">
    <property type="entry name" value="alpha-ketoacid dehydrogenase kinase, N-terminal domain"/>
    <property type="match status" value="1"/>
</dbReference>
<feature type="compositionally biased region" description="Polar residues" evidence="9">
    <location>
        <begin position="153"/>
        <end position="170"/>
    </location>
</feature>
<dbReference type="STRING" id="857566.A0A1E3PGL5"/>
<evidence type="ECO:0000256" key="2">
    <source>
        <dbReference type="ARBA" id="ARBA00022679"/>
    </source>
</evidence>
<dbReference type="InterPro" id="IPR005467">
    <property type="entry name" value="His_kinase_dom"/>
</dbReference>